<keyword evidence="1" id="KW-1133">Transmembrane helix</keyword>
<protein>
    <submittedName>
        <fullName evidence="2">Uncharacterized protein</fullName>
    </submittedName>
</protein>
<organism evidence="2 3">
    <name type="scientific">Cohaesibacter celericrescens</name>
    <dbReference type="NCBI Taxonomy" id="2067669"/>
    <lineage>
        <taxon>Bacteria</taxon>
        <taxon>Pseudomonadati</taxon>
        <taxon>Pseudomonadota</taxon>
        <taxon>Alphaproteobacteria</taxon>
        <taxon>Hyphomicrobiales</taxon>
        <taxon>Cohaesibacteraceae</taxon>
    </lineage>
</organism>
<name>A0A2N5XSH7_9HYPH</name>
<accession>A0A2N5XSH7</accession>
<evidence type="ECO:0000313" key="3">
    <source>
        <dbReference type="Proteomes" id="UP000234881"/>
    </source>
</evidence>
<sequence length="74" mass="8100">MFVAGSRHDVVVCAAHSFFVCCAYCVRLVFAWRPVYTATHPQSRQNAPVGALRSFLVLFTLGLNAACGWSYDGS</sequence>
<dbReference type="AlphaFoldDB" id="A0A2N5XSH7"/>
<gene>
    <name evidence="2" type="ORF">C0081_09070</name>
</gene>
<comment type="caution">
    <text evidence="2">The sequence shown here is derived from an EMBL/GenBank/DDBJ whole genome shotgun (WGS) entry which is preliminary data.</text>
</comment>
<feature type="transmembrane region" description="Helical" evidence="1">
    <location>
        <begin position="52"/>
        <end position="71"/>
    </location>
</feature>
<feature type="transmembrane region" description="Helical" evidence="1">
    <location>
        <begin position="12"/>
        <end position="32"/>
    </location>
</feature>
<keyword evidence="3" id="KW-1185">Reference proteome</keyword>
<keyword evidence="1" id="KW-0472">Membrane</keyword>
<proteinExistence type="predicted"/>
<evidence type="ECO:0000256" key="1">
    <source>
        <dbReference type="SAM" id="Phobius"/>
    </source>
</evidence>
<reference evidence="2 3" key="1">
    <citation type="submission" date="2018-01" db="EMBL/GenBank/DDBJ databases">
        <title>The draft genome sequence of Cohaesibacter sp. H1304.</title>
        <authorList>
            <person name="Wang N.-N."/>
            <person name="Du Z.-J."/>
        </authorList>
    </citation>
    <scope>NUCLEOTIDE SEQUENCE [LARGE SCALE GENOMIC DNA]</scope>
    <source>
        <strain evidence="2 3">H1304</strain>
    </source>
</reference>
<dbReference type="EMBL" id="PKUQ01000016">
    <property type="protein sequence ID" value="PLW77462.1"/>
    <property type="molecule type" value="Genomic_DNA"/>
</dbReference>
<evidence type="ECO:0000313" key="2">
    <source>
        <dbReference type="EMBL" id="PLW77462.1"/>
    </source>
</evidence>
<dbReference type="Proteomes" id="UP000234881">
    <property type="component" value="Unassembled WGS sequence"/>
</dbReference>
<keyword evidence="1" id="KW-0812">Transmembrane</keyword>